<dbReference type="EMBL" id="MLGG01000001">
    <property type="protein sequence ID" value="KAK1468885.1"/>
    <property type="molecule type" value="Genomic_DNA"/>
</dbReference>
<feature type="region of interest" description="Disordered" evidence="1">
    <location>
        <begin position="84"/>
        <end position="103"/>
    </location>
</feature>
<keyword evidence="3" id="KW-1185">Reference proteome</keyword>
<evidence type="ECO:0000313" key="3">
    <source>
        <dbReference type="Proteomes" id="UP001239795"/>
    </source>
</evidence>
<sequence>MAGEHLGLGGERSLSFCLVGAAAAHHTMGQGRWAKTAKGLASMKRAPAMAAFDIAQIPHLHNHRSGGGDDYAMKCLRLSRGSEPKHLRWRPPKTRAQGRDENVPKQLRSGTVYTWYQPFPIDESFICLSQRRKMLRNTTFRVNEAMPRLVGCFGTRSEAHVKALDLFAKYPVWSSGMRPRPPSGYQKPQHDCLLSVCPVTLFQVVVDCKLSRLYGSEMAAIKRLVRNLLNITGFFRLELGSRNLEMGKS</sequence>
<name>A0AAI9XZH3_9PEZI</name>
<organism evidence="2 3">
    <name type="scientific">Colletotrichum melonis</name>
    <dbReference type="NCBI Taxonomy" id="1209925"/>
    <lineage>
        <taxon>Eukaryota</taxon>
        <taxon>Fungi</taxon>
        <taxon>Dikarya</taxon>
        <taxon>Ascomycota</taxon>
        <taxon>Pezizomycotina</taxon>
        <taxon>Sordariomycetes</taxon>
        <taxon>Hypocreomycetidae</taxon>
        <taxon>Glomerellales</taxon>
        <taxon>Glomerellaceae</taxon>
        <taxon>Colletotrichum</taxon>
        <taxon>Colletotrichum acutatum species complex</taxon>
    </lineage>
</organism>
<reference evidence="2 3" key="1">
    <citation type="submission" date="2016-10" db="EMBL/GenBank/DDBJ databases">
        <title>The genome sequence of Colletotrichum fioriniae PJ7.</title>
        <authorList>
            <person name="Baroncelli R."/>
        </authorList>
    </citation>
    <scope>NUCLEOTIDE SEQUENCE [LARGE SCALE GENOMIC DNA]</scope>
    <source>
        <strain evidence="2">Col 31</strain>
    </source>
</reference>
<protein>
    <submittedName>
        <fullName evidence="2">Uncharacterized protein</fullName>
    </submittedName>
</protein>
<dbReference type="Proteomes" id="UP001239795">
    <property type="component" value="Unassembled WGS sequence"/>
</dbReference>
<dbReference type="AlphaFoldDB" id="A0AAI9XZH3"/>
<accession>A0AAI9XZH3</accession>
<proteinExistence type="predicted"/>
<evidence type="ECO:0000256" key="1">
    <source>
        <dbReference type="SAM" id="MobiDB-lite"/>
    </source>
</evidence>
<evidence type="ECO:0000313" key="2">
    <source>
        <dbReference type="EMBL" id="KAK1468885.1"/>
    </source>
</evidence>
<comment type="caution">
    <text evidence="2">The sequence shown here is derived from an EMBL/GenBank/DDBJ whole genome shotgun (WGS) entry which is preliminary data.</text>
</comment>
<gene>
    <name evidence="2" type="ORF">CMEL01_00652</name>
</gene>